<keyword evidence="2" id="KW-1185">Reference proteome</keyword>
<organism evidence="1 2">
    <name type="scientific">Botryobasidium botryosum (strain FD-172 SS1)</name>
    <dbReference type="NCBI Taxonomy" id="930990"/>
    <lineage>
        <taxon>Eukaryota</taxon>
        <taxon>Fungi</taxon>
        <taxon>Dikarya</taxon>
        <taxon>Basidiomycota</taxon>
        <taxon>Agaricomycotina</taxon>
        <taxon>Agaricomycetes</taxon>
        <taxon>Cantharellales</taxon>
        <taxon>Botryobasidiaceae</taxon>
        <taxon>Botryobasidium</taxon>
    </lineage>
</organism>
<dbReference type="EMBL" id="KL198261">
    <property type="protein sequence ID" value="KDQ05549.1"/>
    <property type="molecule type" value="Genomic_DNA"/>
</dbReference>
<evidence type="ECO:0000313" key="2">
    <source>
        <dbReference type="Proteomes" id="UP000027195"/>
    </source>
</evidence>
<dbReference type="HOGENOM" id="CLU_839345_0_0_1"/>
<evidence type="ECO:0000313" key="1">
    <source>
        <dbReference type="EMBL" id="KDQ05549.1"/>
    </source>
</evidence>
<protein>
    <submittedName>
        <fullName evidence="1">Uncharacterized protein</fullName>
    </submittedName>
</protein>
<dbReference type="InParanoid" id="A0A067LRC2"/>
<dbReference type="Proteomes" id="UP000027195">
    <property type="component" value="Unassembled WGS sequence"/>
</dbReference>
<dbReference type="AlphaFoldDB" id="A0A067LRC2"/>
<sequence>MQHVKVVTELPDTSDDDMNKFKEDIWNLLHPAAPPRYETKTHPSAAIFTASNTLLYSTLIEERRAHQPAFSKESVHLRGRVGLASRSVSQSSTLLVNEEESNRAQLAKRMNALLMASEAWASTGLNRQVRHTGTATAISTATTQNNKVVVRSLIADSFAKLRSSHFHKLKSVHPNIATADISTISTAHILSKGNYLIFVQKGEVLFGQVISMYSKGAGKSGKYGWEGSADKLGLVARICLQVFKATAPGILSSFTCPDLLAPTYLSIRPAQVLITIRPNHGNKTTRPSFHSTYDEVILDTYAMDLLDKFKARKAAATAAVKALEAELKSKK</sequence>
<name>A0A067LRC2_BOTB1</name>
<proteinExistence type="predicted"/>
<reference evidence="2" key="1">
    <citation type="journal article" date="2014" name="Proc. Natl. Acad. Sci. U.S.A.">
        <title>Extensive sampling of basidiomycete genomes demonstrates inadequacy of the white-rot/brown-rot paradigm for wood decay fungi.</title>
        <authorList>
            <person name="Riley R."/>
            <person name="Salamov A.A."/>
            <person name="Brown D.W."/>
            <person name="Nagy L.G."/>
            <person name="Floudas D."/>
            <person name="Held B.W."/>
            <person name="Levasseur A."/>
            <person name="Lombard V."/>
            <person name="Morin E."/>
            <person name="Otillar R."/>
            <person name="Lindquist E.A."/>
            <person name="Sun H."/>
            <person name="LaButti K.M."/>
            <person name="Schmutz J."/>
            <person name="Jabbour D."/>
            <person name="Luo H."/>
            <person name="Baker S.E."/>
            <person name="Pisabarro A.G."/>
            <person name="Walton J.D."/>
            <person name="Blanchette R.A."/>
            <person name="Henrissat B."/>
            <person name="Martin F."/>
            <person name="Cullen D."/>
            <person name="Hibbett D.S."/>
            <person name="Grigoriev I.V."/>
        </authorList>
    </citation>
    <scope>NUCLEOTIDE SEQUENCE [LARGE SCALE GENOMIC DNA]</scope>
    <source>
        <strain evidence="2">FD-172 SS1</strain>
    </source>
</reference>
<gene>
    <name evidence="1" type="ORF">BOTBODRAFT_182461</name>
</gene>
<accession>A0A067LRC2</accession>